<keyword evidence="4" id="KW-1185">Reference proteome</keyword>
<keyword evidence="1" id="KW-0479">Metal-binding</keyword>
<keyword evidence="2" id="KW-1133">Transmembrane helix</keyword>
<dbReference type="PANTHER" id="PTHR16222">
    <property type="entry name" value="ADP-RIBOSYLGLYCOHYDROLASE"/>
    <property type="match status" value="1"/>
</dbReference>
<dbReference type="Proteomes" id="UP000471640">
    <property type="component" value="Unassembled WGS sequence"/>
</dbReference>
<feature type="binding site" evidence="1">
    <location>
        <position position="263"/>
    </location>
    <ligand>
        <name>Mg(2+)</name>
        <dbReference type="ChEBI" id="CHEBI:18420"/>
        <label>1</label>
    </ligand>
</feature>
<feature type="binding site" evidence="1">
    <location>
        <position position="52"/>
    </location>
    <ligand>
        <name>Mg(2+)</name>
        <dbReference type="ChEBI" id="CHEBI:18420"/>
        <label>1</label>
    </ligand>
</feature>
<feature type="binding site" evidence="1">
    <location>
        <position position="264"/>
    </location>
    <ligand>
        <name>Mg(2+)</name>
        <dbReference type="ChEBI" id="CHEBI:18420"/>
        <label>1</label>
    </ligand>
</feature>
<keyword evidence="2" id="KW-0472">Membrane</keyword>
<name>A0A6P1DYJ9_9GAMM</name>
<keyword evidence="3" id="KW-0378">Hydrolase</keyword>
<dbReference type="GO" id="GO:0046872">
    <property type="term" value="F:metal ion binding"/>
    <property type="evidence" value="ECO:0007669"/>
    <property type="project" value="UniProtKB-KW"/>
</dbReference>
<evidence type="ECO:0000313" key="4">
    <source>
        <dbReference type="Proteomes" id="UP000471640"/>
    </source>
</evidence>
<dbReference type="Gene3D" id="1.10.4080.10">
    <property type="entry name" value="ADP-ribosylation/Crystallin J1"/>
    <property type="match status" value="1"/>
</dbReference>
<dbReference type="InterPro" id="IPR050792">
    <property type="entry name" value="ADP-ribosylglycohydrolase"/>
</dbReference>
<proteinExistence type="predicted"/>
<reference evidence="3 4" key="2">
    <citation type="submission" date="2020-02" db="EMBL/GenBank/DDBJ databases">
        <title>Genome sequences of Thiorhodococcus mannitoliphagus and Thiorhodococcus minor, purple sulfur photosynthetic bacteria in the gammaproteobacterial family, Chromatiaceae.</title>
        <authorList>
            <person name="Aviles F.A."/>
            <person name="Meyer T.E."/>
            <person name="Kyndt J.A."/>
        </authorList>
    </citation>
    <scope>NUCLEOTIDE SEQUENCE [LARGE SCALE GENOMIC DNA]</scope>
    <source>
        <strain evidence="3 4">DSM 18266</strain>
    </source>
</reference>
<accession>A0A6P1DYJ9</accession>
<dbReference type="AlphaFoldDB" id="A0A6P1DYJ9"/>
<sequence length="350" mass="37035">MKASSTIGCLLGTAVGDALGLPYEALSPQRAAKLLGPSDRYRLIGRWGLVSDDTEHSCLVAETLIESGGSPDAFRRGLARRLRQWLLTLPAGVGSATARAILKLWVGFSPERSGVFSAGNGPAMRAPILGVGVADPSQLRAFVRASTRLTHTDPQAEHGAYAIALAARMAAEHAQVHPDAFLGAVSAELGAEAKPLTDVIAAAARSAARGESTPAFAASIGLAKGVSGYVNHSVPVALHAWFRHPDDLEAAVWSVIECGGDTDTTAAMVGGILGAALGPSGIPPRWLQRLAEWPRSVAWMERLGDQLADTLHKSRPQRAIRVPIFAVLLRNLLFLLIVLVHGFRRLLPPY</sequence>
<dbReference type="PANTHER" id="PTHR16222:SF12">
    <property type="entry name" value="ADP-RIBOSYLGLYCOHYDROLASE-RELATED"/>
    <property type="match status" value="1"/>
</dbReference>
<dbReference type="Pfam" id="PF03747">
    <property type="entry name" value="ADP_ribosyl_GH"/>
    <property type="match status" value="1"/>
</dbReference>
<evidence type="ECO:0000313" key="3">
    <source>
        <dbReference type="EMBL" id="NEX22163.1"/>
    </source>
</evidence>
<evidence type="ECO:0000256" key="2">
    <source>
        <dbReference type="SAM" id="Phobius"/>
    </source>
</evidence>
<keyword evidence="1" id="KW-0460">Magnesium</keyword>
<dbReference type="SUPFAM" id="SSF101478">
    <property type="entry name" value="ADP-ribosylglycohydrolase"/>
    <property type="match status" value="1"/>
</dbReference>
<comment type="cofactor">
    <cofactor evidence="1">
        <name>Mg(2+)</name>
        <dbReference type="ChEBI" id="CHEBI:18420"/>
    </cofactor>
    <text evidence="1">Binds 2 magnesium ions per subunit.</text>
</comment>
<reference evidence="4" key="1">
    <citation type="journal article" date="2020" name="Microbiol. Resour. Announc.">
        <title>Draft Genome Sequences of Thiorhodococcus mannitoliphagus and Thiorhodococcus minor, Purple Sulfur Photosynthetic Bacteria in the Gammaproteobacterial Family Chromatiaceae.</title>
        <authorList>
            <person name="Aviles F.A."/>
            <person name="Meyer T.E."/>
            <person name="Kyndt J.A."/>
        </authorList>
    </citation>
    <scope>NUCLEOTIDE SEQUENCE [LARGE SCALE GENOMIC DNA]</scope>
    <source>
        <strain evidence="4">DSM 18266</strain>
    </source>
</reference>
<keyword evidence="2" id="KW-0812">Transmembrane</keyword>
<feature type="binding site" evidence="1">
    <location>
        <position position="261"/>
    </location>
    <ligand>
        <name>Mg(2+)</name>
        <dbReference type="ChEBI" id="CHEBI:18420"/>
        <label>1</label>
    </ligand>
</feature>
<gene>
    <name evidence="3" type="ORF">G3480_17950</name>
</gene>
<dbReference type="GO" id="GO:0016787">
    <property type="term" value="F:hydrolase activity"/>
    <property type="evidence" value="ECO:0007669"/>
    <property type="project" value="UniProtKB-KW"/>
</dbReference>
<dbReference type="InterPro" id="IPR036705">
    <property type="entry name" value="Ribosyl_crysJ1_sf"/>
</dbReference>
<dbReference type="InterPro" id="IPR005502">
    <property type="entry name" value="Ribosyl_crysJ1"/>
</dbReference>
<dbReference type="EMBL" id="JAAIJR010000085">
    <property type="protein sequence ID" value="NEX22163.1"/>
    <property type="molecule type" value="Genomic_DNA"/>
</dbReference>
<protein>
    <submittedName>
        <fullName evidence="3">ADP-ribosylglycohydrolase family protein</fullName>
    </submittedName>
</protein>
<organism evidence="3 4">
    <name type="scientific">Thiorhodococcus mannitoliphagus</name>
    <dbReference type="NCBI Taxonomy" id="329406"/>
    <lineage>
        <taxon>Bacteria</taxon>
        <taxon>Pseudomonadati</taxon>
        <taxon>Pseudomonadota</taxon>
        <taxon>Gammaproteobacteria</taxon>
        <taxon>Chromatiales</taxon>
        <taxon>Chromatiaceae</taxon>
        <taxon>Thiorhodococcus</taxon>
    </lineage>
</organism>
<feature type="binding site" evidence="1">
    <location>
        <position position="53"/>
    </location>
    <ligand>
        <name>Mg(2+)</name>
        <dbReference type="ChEBI" id="CHEBI:18420"/>
        <label>1</label>
    </ligand>
</feature>
<dbReference type="RefSeq" id="WP_164655259.1">
    <property type="nucleotide sequence ID" value="NZ_JAAIJR010000085.1"/>
</dbReference>
<evidence type="ECO:0000256" key="1">
    <source>
        <dbReference type="PIRSR" id="PIRSR605502-1"/>
    </source>
</evidence>
<feature type="transmembrane region" description="Helical" evidence="2">
    <location>
        <begin position="322"/>
        <end position="343"/>
    </location>
</feature>
<comment type="caution">
    <text evidence="3">The sequence shown here is derived from an EMBL/GenBank/DDBJ whole genome shotgun (WGS) entry which is preliminary data.</text>
</comment>
<feature type="binding site" evidence="1">
    <location>
        <position position="51"/>
    </location>
    <ligand>
        <name>Mg(2+)</name>
        <dbReference type="ChEBI" id="CHEBI:18420"/>
        <label>1</label>
    </ligand>
</feature>